<dbReference type="Proteomes" id="UP000283832">
    <property type="component" value="Unassembled WGS sequence"/>
</dbReference>
<reference evidence="4 5" key="1">
    <citation type="submission" date="2018-08" db="EMBL/GenBank/DDBJ databases">
        <title>Jishengella sp. nov., isolated from a root of Azadirachta indica A. Juss. var. siamensis Valenton.</title>
        <authorList>
            <person name="Kuncharoen N."/>
            <person name="Tanasupawat S."/>
            <person name="Kudo T."/>
            <person name="Ohkuma M."/>
        </authorList>
    </citation>
    <scope>NUCLEOTIDE SEQUENCE [LARGE SCALE GENOMIC DNA]</scope>
    <source>
        <strain evidence="4 5">AZ1-13</strain>
    </source>
</reference>
<accession>A0A418MRN6</accession>
<dbReference type="RefSeq" id="WP_119578584.1">
    <property type="nucleotide sequence ID" value="NZ_QXEC01000019.1"/>
</dbReference>
<dbReference type="PROSITE" id="PS50006">
    <property type="entry name" value="FHA_DOMAIN"/>
    <property type="match status" value="1"/>
</dbReference>
<organism evidence="4 5">
    <name type="scientific">Micromonospora radicis</name>
    <dbReference type="NCBI Taxonomy" id="1894971"/>
    <lineage>
        <taxon>Bacteria</taxon>
        <taxon>Bacillati</taxon>
        <taxon>Actinomycetota</taxon>
        <taxon>Actinomycetes</taxon>
        <taxon>Micromonosporales</taxon>
        <taxon>Micromonosporaceae</taxon>
        <taxon>Micromonospora</taxon>
    </lineage>
</organism>
<evidence type="ECO:0000256" key="1">
    <source>
        <dbReference type="ARBA" id="ARBA00022553"/>
    </source>
</evidence>
<dbReference type="Gene3D" id="2.60.200.20">
    <property type="match status" value="1"/>
</dbReference>
<dbReference type="PANTHER" id="PTHR23308">
    <property type="entry name" value="NUCLEAR INHIBITOR OF PROTEIN PHOSPHATASE-1"/>
    <property type="match status" value="1"/>
</dbReference>
<keyword evidence="5" id="KW-1185">Reference proteome</keyword>
<dbReference type="Pfam" id="PF00498">
    <property type="entry name" value="FHA"/>
    <property type="match status" value="1"/>
</dbReference>
<gene>
    <name evidence="4" type="ORF">D2L64_19010</name>
</gene>
<dbReference type="InterPro" id="IPR000253">
    <property type="entry name" value="FHA_dom"/>
</dbReference>
<dbReference type="SUPFAM" id="SSF49879">
    <property type="entry name" value="SMAD/FHA domain"/>
    <property type="match status" value="1"/>
</dbReference>
<dbReference type="InterPro" id="IPR050923">
    <property type="entry name" value="Cell_Proc_Reg/RNA_Proc"/>
</dbReference>
<dbReference type="OrthoDB" id="151099at2"/>
<evidence type="ECO:0000313" key="4">
    <source>
        <dbReference type="EMBL" id="RIV36635.1"/>
    </source>
</evidence>
<comment type="caution">
    <text evidence="4">The sequence shown here is derived from an EMBL/GenBank/DDBJ whole genome shotgun (WGS) entry which is preliminary data.</text>
</comment>
<feature type="region of interest" description="Disordered" evidence="2">
    <location>
        <begin position="132"/>
        <end position="153"/>
    </location>
</feature>
<dbReference type="InterPro" id="IPR008984">
    <property type="entry name" value="SMAD_FHA_dom_sf"/>
</dbReference>
<proteinExistence type="predicted"/>
<protein>
    <submittedName>
        <fullName evidence="4">FHA domain-containing protein</fullName>
    </submittedName>
</protein>
<evidence type="ECO:0000313" key="5">
    <source>
        <dbReference type="Proteomes" id="UP000283832"/>
    </source>
</evidence>
<sequence length="153" mass="16407">MEEHPQLLPLLTVATGPMRGLGFRLGHQPLVIGRDPAVDIVVHDPHLSRRHAEIWLAGEGVSVVDLGSTNGTWVNELRTTGVARLTDGDVIRIGQTELRFFDPGLARTDPVGLSFGVPRQERRTTLALPIAPTGPTPAPRASTAARYVADSPA</sequence>
<keyword evidence="1" id="KW-0597">Phosphoprotein</keyword>
<dbReference type="AlphaFoldDB" id="A0A418MRN6"/>
<evidence type="ECO:0000256" key="2">
    <source>
        <dbReference type="SAM" id="MobiDB-lite"/>
    </source>
</evidence>
<dbReference type="EMBL" id="QXEC01000019">
    <property type="protein sequence ID" value="RIV36635.1"/>
    <property type="molecule type" value="Genomic_DNA"/>
</dbReference>
<name>A0A418MRN6_9ACTN</name>
<dbReference type="SMART" id="SM00240">
    <property type="entry name" value="FHA"/>
    <property type="match status" value="1"/>
</dbReference>
<dbReference type="CDD" id="cd00060">
    <property type="entry name" value="FHA"/>
    <property type="match status" value="1"/>
</dbReference>
<feature type="domain" description="FHA" evidence="3">
    <location>
        <begin position="30"/>
        <end position="79"/>
    </location>
</feature>
<evidence type="ECO:0000259" key="3">
    <source>
        <dbReference type="PROSITE" id="PS50006"/>
    </source>
</evidence>